<dbReference type="RefSeq" id="WP_090889875.1">
    <property type="nucleotide sequence ID" value="NZ_FOGG01000061.1"/>
</dbReference>
<sequence>MYKCIIVDDEPHAIEGLRKYIEHVPELEIVRTFTDPVKALREIPAADDVDLIMLDVDMPGITGIELARELRQKTDKLIFTTAHSKYGYEAFEVDADAFLLKPYQLSKFISTINKLFPKDEAELDGITDKDDFIFIKTKEETHKLIKVYFRDIIAVESKMNYVQVHTANRSILTYMTLSEISKKLLAYPGFMQFQRSFVISQDHIDYIEGNSIVMLNGIKISVGDYYKKYFNEFVDSKLLKARRRSS</sequence>
<accession>A0A1H9W7P8</accession>
<dbReference type="Pfam" id="PF00072">
    <property type="entry name" value="Response_reg"/>
    <property type="match status" value="1"/>
</dbReference>
<dbReference type="PANTHER" id="PTHR37299">
    <property type="entry name" value="TRANSCRIPTIONAL REGULATOR-RELATED"/>
    <property type="match status" value="1"/>
</dbReference>
<dbReference type="Gene3D" id="3.40.50.2300">
    <property type="match status" value="1"/>
</dbReference>
<dbReference type="PROSITE" id="PS50930">
    <property type="entry name" value="HTH_LYTTR"/>
    <property type="match status" value="1"/>
</dbReference>
<dbReference type="SMART" id="SM00850">
    <property type="entry name" value="LytTR"/>
    <property type="match status" value="1"/>
</dbReference>
<dbReference type="PROSITE" id="PS50110">
    <property type="entry name" value="RESPONSE_REGULATORY"/>
    <property type="match status" value="1"/>
</dbReference>
<gene>
    <name evidence="4" type="ORF">SAMN04488023_1614</name>
</gene>
<dbReference type="InterPro" id="IPR007492">
    <property type="entry name" value="LytTR_DNA-bd_dom"/>
</dbReference>
<feature type="domain" description="Response regulatory" evidence="2">
    <location>
        <begin position="3"/>
        <end position="116"/>
    </location>
</feature>
<dbReference type="InterPro" id="IPR046947">
    <property type="entry name" value="LytR-like"/>
</dbReference>
<dbReference type="SMART" id="SM00448">
    <property type="entry name" value="REC"/>
    <property type="match status" value="1"/>
</dbReference>
<evidence type="ECO:0000313" key="5">
    <source>
        <dbReference type="Proteomes" id="UP000199572"/>
    </source>
</evidence>
<name>A0A1H9W7P8_9SPHI</name>
<evidence type="ECO:0000313" key="4">
    <source>
        <dbReference type="EMBL" id="SES29789.1"/>
    </source>
</evidence>
<dbReference type="EMBL" id="FOGG01000061">
    <property type="protein sequence ID" value="SES29789.1"/>
    <property type="molecule type" value="Genomic_DNA"/>
</dbReference>
<reference evidence="4 5" key="1">
    <citation type="submission" date="2016-10" db="EMBL/GenBank/DDBJ databases">
        <authorList>
            <person name="de Groot N.N."/>
        </authorList>
    </citation>
    <scope>NUCLEOTIDE SEQUENCE [LARGE SCALE GENOMIC DNA]</scope>
    <source>
        <strain evidence="4 5">DSM 18610</strain>
    </source>
</reference>
<protein>
    <submittedName>
        <fullName evidence="4">Two component transcriptional regulator, LytTR family</fullName>
    </submittedName>
</protein>
<feature type="modified residue" description="4-aspartylphosphate" evidence="1">
    <location>
        <position position="55"/>
    </location>
</feature>
<dbReference type="OrthoDB" id="9787344at2"/>
<dbReference type="AlphaFoldDB" id="A0A1H9W7P8"/>
<dbReference type="Gene3D" id="2.40.50.1020">
    <property type="entry name" value="LytTr DNA-binding domain"/>
    <property type="match status" value="1"/>
</dbReference>
<dbReference type="GO" id="GO:0000156">
    <property type="term" value="F:phosphorelay response regulator activity"/>
    <property type="evidence" value="ECO:0007669"/>
    <property type="project" value="InterPro"/>
</dbReference>
<evidence type="ECO:0000259" key="3">
    <source>
        <dbReference type="PROSITE" id="PS50930"/>
    </source>
</evidence>
<keyword evidence="1" id="KW-0597">Phosphoprotein</keyword>
<feature type="domain" description="HTH LytTR-type" evidence="3">
    <location>
        <begin position="142"/>
        <end position="236"/>
    </location>
</feature>
<dbReference type="InterPro" id="IPR001789">
    <property type="entry name" value="Sig_transdc_resp-reg_receiver"/>
</dbReference>
<dbReference type="STRING" id="390241.SAMN04488023_1614"/>
<keyword evidence="5" id="KW-1185">Reference proteome</keyword>
<evidence type="ECO:0000256" key="1">
    <source>
        <dbReference type="PROSITE-ProRule" id="PRU00169"/>
    </source>
</evidence>
<proteinExistence type="predicted"/>
<dbReference type="Proteomes" id="UP000199572">
    <property type="component" value="Unassembled WGS sequence"/>
</dbReference>
<dbReference type="SUPFAM" id="SSF52172">
    <property type="entry name" value="CheY-like"/>
    <property type="match status" value="1"/>
</dbReference>
<dbReference type="GO" id="GO:0003677">
    <property type="term" value="F:DNA binding"/>
    <property type="evidence" value="ECO:0007669"/>
    <property type="project" value="InterPro"/>
</dbReference>
<dbReference type="Pfam" id="PF04397">
    <property type="entry name" value="LytTR"/>
    <property type="match status" value="1"/>
</dbReference>
<evidence type="ECO:0000259" key="2">
    <source>
        <dbReference type="PROSITE" id="PS50110"/>
    </source>
</evidence>
<organism evidence="4 5">
    <name type="scientific">Pedobacter rhizosphaerae</name>
    <dbReference type="NCBI Taxonomy" id="390241"/>
    <lineage>
        <taxon>Bacteria</taxon>
        <taxon>Pseudomonadati</taxon>
        <taxon>Bacteroidota</taxon>
        <taxon>Sphingobacteriia</taxon>
        <taxon>Sphingobacteriales</taxon>
        <taxon>Sphingobacteriaceae</taxon>
        <taxon>Pedobacter</taxon>
    </lineage>
</organism>
<dbReference type="PANTHER" id="PTHR37299:SF1">
    <property type="entry name" value="STAGE 0 SPORULATION PROTEIN A HOMOLOG"/>
    <property type="match status" value="1"/>
</dbReference>
<dbReference type="InterPro" id="IPR011006">
    <property type="entry name" value="CheY-like_superfamily"/>
</dbReference>